<reference evidence="1" key="1">
    <citation type="submission" date="2016-10" db="EMBL/GenBank/DDBJ databases">
        <title>Sequence of Gallionella enrichment culture.</title>
        <authorList>
            <person name="Poehlein A."/>
            <person name="Muehling M."/>
            <person name="Daniel R."/>
        </authorList>
    </citation>
    <scope>NUCLEOTIDE SEQUENCE</scope>
</reference>
<dbReference type="InterPro" id="IPR010982">
    <property type="entry name" value="Lambda_DNA-bd_dom_sf"/>
</dbReference>
<gene>
    <name evidence="1" type="ORF">GALL_71010</name>
</gene>
<dbReference type="SUPFAM" id="SSF47413">
    <property type="entry name" value="lambda repressor-like DNA-binding domains"/>
    <property type="match status" value="1"/>
</dbReference>
<protein>
    <submittedName>
        <fullName evidence="1">Uncharacterized protein</fullName>
    </submittedName>
</protein>
<comment type="caution">
    <text evidence="1">The sequence shown here is derived from an EMBL/GenBank/DDBJ whole genome shotgun (WGS) entry which is preliminary data.</text>
</comment>
<accession>A0A1J5T3V8</accession>
<proteinExistence type="predicted"/>
<dbReference type="GO" id="GO:0003677">
    <property type="term" value="F:DNA binding"/>
    <property type="evidence" value="ECO:0007669"/>
    <property type="project" value="InterPro"/>
</dbReference>
<dbReference type="EMBL" id="MLJW01000021">
    <property type="protein sequence ID" value="OIR10933.1"/>
    <property type="molecule type" value="Genomic_DNA"/>
</dbReference>
<dbReference type="Gene3D" id="1.10.260.40">
    <property type="entry name" value="lambda repressor-like DNA-binding domains"/>
    <property type="match status" value="1"/>
</dbReference>
<sequence length="174" mass="19527">MDMNEVIDRAIQRANLRTDYELSKATGIPQNILSAIRKGKRNPSTTETTQLATLAGLDEMTIIGELEMRTAKTEKKREFWRQFLEARAHLGKQSTAAILGICALGLTAAITPEPANANEILQFQNYGANSVFNSPALYIMRIKAKANRLILKALFLKLRYCLLSYTGEHSYKFT</sequence>
<organism evidence="1">
    <name type="scientific">mine drainage metagenome</name>
    <dbReference type="NCBI Taxonomy" id="410659"/>
    <lineage>
        <taxon>unclassified sequences</taxon>
        <taxon>metagenomes</taxon>
        <taxon>ecological metagenomes</taxon>
    </lineage>
</organism>
<name>A0A1J5T3V8_9ZZZZ</name>
<evidence type="ECO:0000313" key="1">
    <source>
        <dbReference type="EMBL" id="OIR10933.1"/>
    </source>
</evidence>
<dbReference type="AlphaFoldDB" id="A0A1J5T3V8"/>